<dbReference type="GO" id="GO:0046872">
    <property type="term" value="F:metal ion binding"/>
    <property type="evidence" value="ECO:0007669"/>
    <property type="project" value="UniProtKB-KW"/>
</dbReference>
<evidence type="ECO:0000256" key="2">
    <source>
        <dbReference type="ARBA" id="ARBA00022617"/>
    </source>
</evidence>
<evidence type="ECO:0000259" key="7">
    <source>
        <dbReference type="PROSITE" id="PS50255"/>
    </source>
</evidence>
<dbReference type="PROSITE" id="PS50181">
    <property type="entry name" value="FBOX"/>
    <property type="match status" value="1"/>
</dbReference>
<dbReference type="SMART" id="SM01117">
    <property type="entry name" value="Cyt-b5"/>
    <property type="match status" value="1"/>
</dbReference>
<evidence type="ECO:0000256" key="3">
    <source>
        <dbReference type="ARBA" id="ARBA00022723"/>
    </source>
</evidence>
<dbReference type="PRINTS" id="PR00406">
    <property type="entry name" value="CYTB5RDTASE"/>
</dbReference>
<dbReference type="Gene3D" id="3.40.50.80">
    <property type="entry name" value="Nucleotide-binding domain of ferredoxin-NADP reductase (FNR) module"/>
    <property type="match status" value="1"/>
</dbReference>
<dbReference type="PROSITE" id="PS50255">
    <property type="entry name" value="CYTOCHROME_B5_2"/>
    <property type="match status" value="1"/>
</dbReference>
<sequence length="1172" mass="135904">MSLTELPDVALIKIFRTLDHLELVRLYHSFDTSKRLQDLIQNCSYLWTNIHLKPTVDYHLFYYLCRLLMLNALTIRQLTIDELDLTCRKILYDNEFSLKRFFHLEQLIIHDEYICNTLQSLNFCSLTLKHLCLTNDHVNLNSINTLNQLDSLQLTFYSIDILSNRFERLMNLNLKIMFDYEHNSHEIFSRLPRRHLQSLTLKFLLLNNDYNFANEFNHYLFSCLHLHTLELSYLHGMCPVCLYTNIDYAKYQRILFINICELTEMKTFIELNRIDLPVEYLQLNSALSTNQYSSHVKNEFWSGRQLISLDYIQCVTTSIELLNDLNIIWSDKNQVTQSFESYILRSIYNAPYLISSIRNLSIIRFELSLSGLVTIMTSFPLVTNFIITDGRIDQMGSGMWNMENILRSLPNVSQSNIQTIVMNSIQMSCRTVVQLCLVTEQLLSLTINDVRILDKMVILEQNQRDSRSSFLVVLKDIAQHTDQFKWNQMKSLTIGKNMINHQNLLAFIPSHVNDTYSMNLNHLRIIIYDHRVLESHDRFRRSIRKLVKTYSKLTSLIIEFTKRYEGLFRLRNQLHALFELNINKKIHRYEGLFRLRNQLHALFELNINKKIHVYPTAHDYACRFCFDTNFSNEEDDESDETSSSQKNRTFCGIPICICGTKIEEQNQIGTISSAMNYLSLPGQTASTNKPRVQVALAPKHGLMDWIRKTSNTPNLSGANGKILTITEEELAKHNTKTDCWSAISGHVYNITPYLDYHPGGVDEIMKGAGIDATALFQEVHSWVNFASMLEKCLVGRLVTSKKEIPSNKSKPVINRLRFEFRQPTSKSLTCFIYTSCFSLARESIFVNIENSKTILVLVYIDGFVHTIAIELLEFITNNFDVRISSNNRSQIEIDLNKQTDQMWKSIGKFLPNHLSIVAIHDFEPIYFTATLIQRTPETHDTDWYTFSLPSHLFMFPPVGYHVRLRQANEGLIVVKPYTVVRSLNNEGNSSSESIVELLIKHYPDGGMTSILRKLLIGDTIEMSSYEGTFDVHRIDACETLILVAAGTGLTPMMRILNYAISQINIGKNINVFLLFFNKTAKDILCREKLDTISKQYKFTTHHILSQPEPEWTGETGYIKGELLRRLLPPLPQKDNETHRLVCICGPKPFTTLATDLFKENKYNENHLHLFLA</sequence>
<dbReference type="InterPro" id="IPR008333">
    <property type="entry name" value="Cbr1-like_FAD-bd_dom"/>
</dbReference>
<gene>
    <name evidence="9" type="ORF">KQP761_LOCUS22398</name>
</gene>
<evidence type="ECO:0000259" key="8">
    <source>
        <dbReference type="PROSITE" id="PS51384"/>
    </source>
</evidence>
<protein>
    <recommendedName>
        <fullName evidence="11">Cytochrome-b5 reductase</fullName>
    </recommendedName>
</protein>
<dbReference type="GO" id="GO:0005737">
    <property type="term" value="C:cytoplasm"/>
    <property type="evidence" value="ECO:0007669"/>
    <property type="project" value="TreeGrafter"/>
</dbReference>
<evidence type="ECO:0000259" key="6">
    <source>
        <dbReference type="PROSITE" id="PS50181"/>
    </source>
</evidence>
<dbReference type="SUPFAM" id="SSF52343">
    <property type="entry name" value="Ferredoxin reductase-like, C-terminal NADP-linked domain"/>
    <property type="match status" value="1"/>
</dbReference>
<dbReference type="InterPro" id="IPR039261">
    <property type="entry name" value="FNR_nucleotide-bd"/>
</dbReference>
<feature type="domain" description="Cytochrome b5 heme-binding" evidence="7">
    <location>
        <begin position="722"/>
        <end position="798"/>
    </location>
</feature>
<evidence type="ECO:0000256" key="4">
    <source>
        <dbReference type="ARBA" id="ARBA00023002"/>
    </source>
</evidence>
<dbReference type="GO" id="GO:0020037">
    <property type="term" value="F:heme binding"/>
    <property type="evidence" value="ECO:0007669"/>
    <property type="project" value="InterPro"/>
</dbReference>
<dbReference type="PANTHER" id="PTHR46237:SF1">
    <property type="entry name" value="CYTOCHROME B5 REDUCTASE 4"/>
    <property type="match status" value="1"/>
</dbReference>
<dbReference type="InterPro" id="IPR001810">
    <property type="entry name" value="F-box_dom"/>
</dbReference>
<comment type="similarity">
    <text evidence="1">Belongs to the flavoprotein pyridine nucleotide cytochrome reductase family.</text>
</comment>
<accession>A0A816AXB3</accession>
<dbReference type="CDD" id="cd06183">
    <property type="entry name" value="cyt_b5_reduct_like"/>
    <property type="match status" value="1"/>
</dbReference>
<proteinExistence type="inferred from homology"/>
<keyword evidence="5" id="KW-0408">Iron</keyword>
<reference evidence="9" key="1">
    <citation type="submission" date="2021-02" db="EMBL/GenBank/DDBJ databases">
        <authorList>
            <person name="Nowell W R."/>
        </authorList>
    </citation>
    <scope>NUCLEOTIDE SEQUENCE</scope>
</reference>
<keyword evidence="3" id="KW-0479">Metal-binding</keyword>
<dbReference type="InterPro" id="IPR017927">
    <property type="entry name" value="FAD-bd_FR_type"/>
</dbReference>
<evidence type="ECO:0000256" key="5">
    <source>
        <dbReference type="ARBA" id="ARBA00023004"/>
    </source>
</evidence>
<dbReference type="Gene3D" id="2.40.30.10">
    <property type="entry name" value="Translation factors"/>
    <property type="match status" value="1"/>
</dbReference>
<dbReference type="SUPFAM" id="SSF63380">
    <property type="entry name" value="Riboflavin synthase domain-like"/>
    <property type="match status" value="1"/>
</dbReference>
<comment type="caution">
    <text evidence="9">The sequence shown here is derived from an EMBL/GenBank/DDBJ whole genome shotgun (WGS) entry which is preliminary data.</text>
</comment>
<dbReference type="InterPro" id="IPR018506">
    <property type="entry name" value="Cyt_B5_heme-BS"/>
</dbReference>
<dbReference type="GO" id="GO:0004128">
    <property type="term" value="F:cytochrome-b5 reductase activity, acting on NAD(P)H"/>
    <property type="evidence" value="ECO:0007669"/>
    <property type="project" value="TreeGrafter"/>
</dbReference>
<dbReference type="PROSITE" id="PS00191">
    <property type="entry name" value="CYTOCHROME_B5_1"/>
    <property type="match status" value="1"/>
</dbReference>
<dbReference type="AlphaFoldDB" id="A0A816AXB3"/>
<feature type="domain" description="F-box" evidence="6">
    <location>
        <begin position="1"/>
        <end position="50"/>
    </location>
</feature>
<dbReference type="EMBL" id="CAJNOW010011739">
    <property type="protein sequence ID" value="CAF1602018.1"/>
    <property type="molecule type" value="Genomic_DNA"/>
</dbReference>
<dbReference type="InterPro" id="IPR051872">
    <property type="entry name" value="Cytochrome_b5/Flavoprotein_Rdt"/>
</dbReference>
<dbReference type="FunFam" id="3.40.50.80:FF:000021">
    <property type="entry name" value="Cytochrome b5 reductase 4"/>
    <property type="match status" value="1"/>
</dbReference>
<dbReference type="Pfam" id="PF00970">
    <property type="entry name" value="FAD_binding_6"/>
    <property type="match status" value="1"/>
</dbReference>
<dbReference type="Gene3D" id="3.10.120.10">
    <property type="entry name" value="Cytochrome b5-like heme/steroid binding domain"/>
    <property type="match status" value="1"/>
</dbReference>
<dbReference type="PANTHER" id="PTHR46237">
    <property type="entry name" value="CYTOCHROME B5 REDUCTASE 4 FAMILY MEMBER"/>
    <property type="match status" value="1"/>
</dbReference>
<dbReference type="Pfam" id="PF00173">
    <property type="entry name" value="Cyt-b5"/>
    <property type="match status" value="1"/>
</dbReference>
<feature type="domain" description="FAD-binding FR-type" evidence="8">
    <location>
        <begin position="924"/>
        <end position="1032"/>
    </location>
</feature>
<keyword evidence="2" id="KW-0349">Heme</keyword>
<dbReference type="OrthoDB" id="432299at2759"/>
<dbReference type="SUPFAM" id="SSF55856">
    <property type="entry name" value="Cytochrome b5-like heme/steroid binding domain"/>
    <property type="match status" value="1"/>
</dbReference>
<evidence type="ECO:0008006" key="11">
    <source>
        <dbReference type="Google" id="ProtNLM"/>
    </source>
</evidence>
<name>A0A816AXB3_9BILA</name>
<evidence type="ECO:0000313" key="9">
    <source>
        <dbReference type="EMBL" id="CAF1602018.1"/>
    </source>
</evidence>
<dbReference type="InterPro" id="IPR017938">
    <property type="entry name" value="Riboflavin_synthase-like_b-brl"/>
</dbReference>
<organism evidence="9 10">
    <name type="scientific">Rotaria magnacalcarata</name>
    <dbReference type="NCBI Taxonomy" id="392030"/>
    <lineage>
        <taxon>Eukaryota</taxon>
        <taxon>Metazoa</taxon>
        <taxon>Spiralia</taxon>
        <taxon>Gnathifera</taxon>
        <taxon>Rotifera</taxon>
        <taxon>Eurotatoria</taxon>
        <taxon>Bdelloidea</taxon>
        <taxon>Philodinida</taxon>
        <taxon>Philodinidae</taxon>
        <taxon>Rotaria</taxon>
    </lineage>
</organism>
<dbReference type="InterPro" id="IPR001199">
    <property type="entry name" value="Cyt_B5-like_heme/steroid-bd"/>
</dbReference>
<dbReference type="InterPro" id="IPR001433">
    <property type="entry name" value="OxRdtase_FAD/NAD-bd"/>
</dbReference>
<evidence type="ECO:0000313" key="10">
    <source>
        <dbReference type="Proteomes" id="UP000663834"/>
    </source>
</evidence>
<dbReference type="PROSITE" id="PS51384">
    <property type="entry name" value="FAD_FR"/>
    <property type="match status" value="1"/>
</dbReference>
<dbReference type="Proteomes" id="UP000663834">
    <property type="component" value="Unassembled WGS sequence"/>
</dbReference>
<dbReference type="FunFam" id="3.10.120.10:FF:000001">
    <property type="entry name" value="Cytochrome b5 reductase 4"/>
    <property type="match status" value="1"/>
</dbReference>
<keyword evidence="4" id="KW-0560">Oxidoreductase</keyword>
<dbReference type="Pfam" id="PF00175">
    <property type="entry name" value="NAD_binding_1"/>
    <property type="match status" value="1"/>
</dbReference>
<dbReference type="InterPro" id="IPR036400">
    <property type="entry name" value="Cyt_B5-like_heme/steroid_sf"/>
</dbReference>
<evidence type="ECO:0000256" key="1">
    <source>
        <dbReference type="ARBA" id="ARBA00006105"/>
    </source>
</evidence>